<gene>
    <name evidence="4" type="ORF">HELGO_WM42967</name>
</gene>
<dbReference type="PANTHER" id="PTHR31459:SF2">
    <property type="entry name" value="OS03G0843300 PROTEIN"/>
    <property type="match status" value="1"/>
</dbReference>
<dbReference type="SMART" id="SM00769">
    <property type="entry name" value="WHy"/>
    <property type="match status" value="1"/>
</dbReference>
<evidence type="ECO:0000259" key="3">
    <source>
        <dbReference type="SMART" id="SM00769"/>
    </source>
</evidence>
<organism evidence="4">
    <name type="scientific">uncultured Thiotrichaceae bacterium</name>
    <dbReference type="NCBI Taxonomy" id="298394"/>
    <lineage>
        <taxon>Bacteria</taxon>
        <taxon>Pseudomonadati</taxon>
        <taxon>Pseudomonadota</taxon>
        <taxon>Gammaproteobacteria</taxon>
        <taxon>Thiotrichales</taxon>
        <taxon>Thiotrichaceae</taxon>
        <taxon>environmental samples</taxon>
    </lineage>
</organism>
<dbReference type="Pfam" id="PF03168">
    <property type="entry name" value="LEA_2"/>
    <property type="match status" value="1"/>
</dbReference>
<dbReference type="InterPro" id="IPR004864">
    <property type="entry name" value="LEA_2"/>
</dbReference>
<dbReference type="AlphaFoldDB" id="A0A6S6UBM4"/>
<name>A0A6S6UBM4_9GAMM</name>
<keyword evidence="2" id="KW-0732">Signal</keyword>
<dbReference type="Gene3D" id="2.60.40.1820">
    <property type="match status" value="1"/>
</dbReference>
<protein>
    <recommendedName>
        <fullName evidence="3">Water stress and hypersensitive response domain-containing protein</fullName>
    </recommendedName>
</protein>
<evidence type="ECO:0000313" key="4">
    <source>
        <dbReference type="EMBL" id="CAA6824139.1"/>
    </source>
</evidence>
<comment type="similarity">
    <text evidence="1">Belongs to the LEA type 2 family.</text>
</comment>
<reference evidence="4" key="1">
    <citation type="submission" date="2020-01" db="EMBL/GenBank/DDBJ databases">
        <authorList>
            <person name="Meier V. D."/>
            <person name="Meier V D."/>
        </authorList>
    </citation>
    <scope>NUCLEOTIDE SEQUENCE</scope>
    <source>
        <strain evidence="4">HLG_WM_MAG_09</strain>
    </source>
</reference>
<feature type="chain" id="PRO_5027924439" description="Water stress and hypersensitive response domain-containing protein" evidence="2">
    <location>
        <begin position="21"/>
        <end position="147"/>
    </location>
</feature>
<dbReference type="GO" id="GO:0009269">
    <property type="term" value="P:response to desiccation"/>
    <property type="evidence" value="ECO:0007669"/>
    <property type="project" value="InterPro"/>
</dbReference>
<proteinExistence type="inferred from homology"/>
<sequence length="147" mass="15716">MFKKLILLSFLLLGLQGCLSVPGVVETPTISVQNASLQNLSLTQGSALIRLNLTNPNGFPLPLRGVKYGLSLNGVQVANGAQTQQRNINARETVAIDIPVQMNLSQMFQLVPSILQQGQAQYTLQGAVDLPFISIPFSRTGGIGASR</sequence>
<dbReference type="PROSITE" id="PS51257">
    <property type="entry name" value="PROKAR_LIPOPROTEIN"/>
    <property type="match status" value="1"/>
</dbReference>
<dbReference type="EMBL" id="CACVAT010000385">
    <property type="protein sequence ID" value="CAA6824139.1"/>
    <property type="molecule type" value="Genomic_DNA"/>
</dbReference>
<feature type="domain" description="Water stress and hypersensitive response" evidence="3">
    <location>
        <begin position="30"/>
        <end position="144"/>
    </location>
</feature>
<dbReference type="InterPro" id="IPR045043">
    <property type="entry name" value="Lea14-like"/>
</dbReference>
<dbReference type="PANTHER" id="PTHR31459">
    <property type="match status" value="1"/>
</dbReference>
<evidence type="ECO:0000256" key="1">
    <source>
        <dbReference type="ARBA" id="ARBA00005960"/>
    </source>
</evidence>
<dbReference type="SUPFAM" id="SSF117070">
    <property type="entry name" value="LEA14-like"/>
    <property type="match status" value="1"/>
</dbReference>
<accession>A0A6S6UBM4</accession>
<evidence type="ECO:0000256" key="2">
    <source>
        <dbReference type="SAM" id="SignalP"/>
    </source>
</evidence>
<feature type="signal peptide" evidence="2">
    <location>
        <begin position="1"/>
        <end position="20"/>
    </location>
</feature>
<dbReference type="InterPro" id="IPR013990">
    <property type="entry name" value="WHy-dom"/>
</dbReference>